<evidence type="ECO:0000313" key="3">
    <source>
        <dbReference type="Proteomes" id="UP001154282"/>
    </source>
</evidence>
<dbReference type="AlphaFoldDB" id="A0AAV0IZG7"/>
<dbReference type="Pfam" id="PF19160">
    <property type="entry name" value="SPARK"/>
    <property type="match status" value="1"/>
</dbReference>
<dbReference type="InterPro" id="IPR043891">
    <property type="entry name" value="SPARK"/>
</dbReference>
<accession>A0AAV0IZG7</accession>
<evidence type="ECO:0000313" key="2">
    <source>
        <dbReference type="EMBL" id="CAI0403027.1"/>
    </source>
</evidence>
<feature type="domain" description="SPARK" evidence="1">
    <location>
        <begin position="2"/>
        <end position="54"/>
    </location>
</feature>
<gene>
    <name evidence="2" type="ORF">LITE_LOCUS11872</name>
</gene>
<evidence type="ECO:0000259" key="1">
    <source>
        <dbReference type="Pfam" id="PF19160"/>
    </source>
</evidence>
<name>A0AAV0IZG7_9ROSI</name>
<reference evidence="2" key="1">
    <citation type="submission" date="2022-08" db="EMBL/GenBank/DDBJ databases">
        <authorList>
            <person name="Gutierrez-Valencia J."/>
        </authorList>
    </citation>
    <scope>NUCLEOTIDE SEQUENCE</scope>
</reference>
<dbReference type="EMBL" id="CAMGYJ010000004">
    <property type="protein sequence ID" value="CAI0403027.1"/>
    <property type="molecule type" value="Genomic_DNA"/>
</dbReference>
<protein>
    <recommendedName>
        <fullName evidence="1">SPARK domain-containing protein</fullName>
    </recommendedName>
</protein>
<proteinExistence type="predicted"/>
<comment type="caution">
    <text evidence="2">The sequence shown here is derived from an EMBL/GenBank/DDBJ whole genome shotgun (WGS) entry which is preliminary data.</text>
</comment>
<sequence length="74" mass="8369">PCPLDFSVLRNLVQNAKIPIVDRTQACPYLRQGLRLVQSDYLSRTNDFLPPNPAGKSAFYCHILARVNKLPETN</sequence>
<keyword evidence="3" id="KW-1185">Reference proteome</keyword>
<feature type="non-terminal residue" evidence="2">
    <location>
        <position position="1"/>
    </location>
</feature>
<dbReference type="Proteomes" id="UP001154282">
    <property type="component" value="Unassembled WGS sequence"/>
</dbReference>
<organism evidence="2 3">
    <name type="scientific">Linum tenue</name>
    <dbReference type="NCBI Taxonomy" id="586396"/>
    <lineage>
        <taxon>Eukaryota</taxon>
        <taxon>Viridiplantae</taxon>
        <taxon>Streptophyta</taxon>
        <taxon>Embryophyta</taxon>
        <taxon>Tracheophyta</taxon>
        <taxon>Spermatophyta</taxon>
        <taxon>Magnoliopsida</taxon>
        <taxon>eudicotyledons</taxon>
        <taxon>Gunneridae</taxon>
        <taxon>Pentapetalae</taxon>
        <taxon>rosids</taxon>
        <taxon>fabids</taxon>
        <taxon>Malpighiales</taxon>
        <taxon>Linaceae</taxon>
        <taxon>Linum</taxon>
    </lineage>
</organism>